<dbReference type="Proteomes" id="UP000825935">
    <property type="component" value="Chromosome 7"/>
</dbReference>
<dbReference type="PANTHER" id="PTHR31094:SF2">
    <property type="entry name" value="RIKEN CDNA 2310061I04 GENE"/>
    <property type="match status" value="1"/>
</dbReference>
<dbReference type="Pfam" id="PF10184">
    <property type="entry name" value="DUF2358"/>
    <property type="match status" value="1"/>
</dbReference>
<protein>
    <submittedName>
        <fullName evidence="1">Uncharacterized protein</fullName>
    </submittedName>
</protein>
<dbReference type="InterPro" id="IPR032710">
    <property type="entry name" value="NTF2-like_dom_sf"/>
</dbReference>
<name>A0A8T2UIJ8_CERRI</name>
<accession>A0A8T2UIJ8</accession>
<proteinExistence type="predicted"/>
<dbReference type="EMBL" id="CM035412">
    <property type="protein sequence ID" value="KAH7433686.1"/>
    <property type="molecule type" value="Genomic_DNA"/>
</dbReference>
<gene>
    <name evidence="1" type="ORF">KP509_07G081200</name>
</gene>
<dbReference type="OrthoDB" id="44820at2759"/>
<dbReference type="SUPFAM" id="SSF54427">
    <property type="entry name" value="NTF2-like"/>
    <property type="match status" value="1"/>
</dbReference>
<dbReference type="InterPro" id="IPR018790">
    <property type="entry name" value="DUF2358"/>
</dbReference>
<evidence type="ECO:0000313" key="2">
    <source>
        <dbReference type="Proteomes" id="UP000825935"/>
    </source>
</evidence>
<sequence length="361" mass="41849">MAVDAGFSSLPFSPLPRLCHRIRHKCPPSRLFRGIESGGNACERHSKENFKCESLLGEELKGDVAVGFPETACKEVSSRVSWSKLALLLSPLTTSAQDSSSTRYVGLEGKYEYQWSPFNYHVRHDEQVRDDPVDSTCGFSAIVAVQSMPPPTQKQEDPEKQDFHVNVGYAIRTLREELPCMFYKELSYDIYREDIVFRDPGNMVAGIDNYKVVFRALRFHGKIFFKALWVDILRIWQPSDNVIMVRWQVRGVPRVPWEAQGVFDGTSEYKLDKRGKIYEHKVDNVALNARPKFKVPSVEEMLRVACPSTPKPTFYQKSQVLLTALLPYLMQFTWIRYYWALRETVCLYQSPYMLWFQFRIP</sequence>
<dbReference type="PANTHER" id="PTHR31094">
    <property type="entry name" value="RIKEN CDNA 2310061I04 GENE"/>
    <property type="match status" value="1"/>
</dbReference>
<dbReference type="AlphaFoldDB" id="A0A8T2UIJ8"/>
<evidence type="ECO:0000313" key="1">
    <source>
        <dbReference type="EMBL" id="KAH7433686.1"/>
    </source>
</evidence>
<reference evidence="1" key="1">
    <citation type="submission" date="2021-08" db="EMBL/GenBank/DDBJ databases">
        <title>WGS assembly of Ceratopteris richardii.</title>
        <authorList>
            <person name="Marchant D.B."/>
            <person name="Chen G."/>
            <person name="Jenkins J."/>
            <person name="Shu S."/>
            <person name="Leebens-Mack J."/>
            <person name="Grimwood J."/>
            <person name="Schmutz J."/>
            <person name="Soltis P."/>
            <person name="Soltis D."/>
            <person name="Chen Z.-H."/>
        </authorList>
    </citation>
    <scope>NUCLEOTIDE SEQUENCE</scope>
    <source>
        <strain evidence="1">Whitten #5841</strain>
        <tissue evidence="1">Leaf</tissue>
    </source>
</reference>
<keyword evidence="2" id="KW-1185">Reference proteome</keyword>
<comment type="caution">
    <text evidence="1">The sequence shown here is derived from an EMBL/GenBank/DDBJ whole genome shotgun (WGS) entry which is preliminary data.</text>
</comment>
<organism evidence="1 2">
    <name type="scientific">Ceratopteris richardii</name>
    <name type="common">Triangle waterfern</name>
    <dbReference type="NCBI Taxonomy" id="49495"/>
    <lineage>
        <taxon>Eukaryota</taxon>
        <taxon>Viridiplantae</taxon>
        <taxon>Streptophyta</taxon>
        <taxon>Embryophyta</taxon>
        <taxon>Tracheophyta</taxon>
        <taxon>Polypodiopsida</taxon>
        <taxon>Polypodiidae</taxon>
        <taxon>Polypodiales</taxon>
        <taxon>Pteridineae</taxon>
        <taxon>Pteridaceae</taxon>
        <taxon>Parkerioideae</taxon>
        <taxon>Ceratopteris</taxon>
    </lineage>
</organism>